<dbReference type="SUPFAM" id="SSF158472">
    <property type="entry name" value="HAMP domain-like"/>
    <property type="match status" value="1"/>
</dbReference>
<keyword evidence="5" id="KW-0547">Nucleotide-binding</keyword>
<keyword evidence="6 11" id="KW-0418">Kinase</keyword>
<evidence type="ECO:0000256" key="3">
    <source>
        <dbReference type="ARBA" id="ARBA00022553"/>
    </source>
</evidence>
<organism evidence="11">
    <name type="scientific">hydrothermal vent metagenome</name>
    <dbReference type="NCBI Taxonomy" id="652676"/>
    <lineage>
        <taxon>unclassified sequences</taxon>
        <taxon>metagenomes</taxon>
        <taxon>ecological metagenomes</taxon>
    </lineage>
</organism>
<dbReference type="Gene3D" id="1.20.5.1930">
    <property type="match status" value="1"/>
</dbReference>
<feature type="transmembrane region" description="Helical" evidence="8">
    <location>
        <begin position="20"/>
        <end position="39"/>
    </location>
</feature>
<dbReference type="InterPro" id="IPR011712">
    <property type="entry name" value="Sig_transdc_His_kin_sub3_dim/P"/>
</dbReference>
<dbReference type="AlphaFoldDB" id="A0A3B0T2G3"/>
<dbReference type="SMART" id="SM00387">
    <property type="entry name" value="HATPase_c"/>
    <property type="match status" value="1"/>
</dbReference>
<dbReference type="InterPro" id="IPR003594">
    <property type="entry name" value="HATPase_dom"/>
</dbReference>
<dbReference type="Pfam" id="PF02518">
    <property type="entry name" value="HATPase_c"/>
    <property type="match status" value="1"/>
</dbReference>
<evidence type="ECO:0000313" key="11">
    <source>
        <dbReference type="EMBL" id="VAW08632.1"/>
    </source>
</evidence>
<dbReference type="CDD" id="cd16917">
    <property type="entry name" value="HATPase_UhpB-NarQ-NarX-like"/>
    <property type="match status" value="1"/>
</dbReference>
<accession>A0A3B0T2G3</accession>
<keyword evidence="4" id="KW-0808">Transferase</keyword>
<evidence type="ECO:0000256" key="1">
    <source>
        <dbReference type="ARBA" id="ARBA00000085"/>
    </source>
</evidence>
<dbReference type="InterPro" id="IPR003660">
    <property type="entry name" value="HAMP_dom"/>
</dbReference>
<evidence type="ECO:0000256" key="2">
    <source>
        <dbReference type="ARBA" id="ARBA00012438"/>
    </source>
</evidence>
<gene>
    <name evidence="11" type="ORF">MNBD_ACTINO02-2091</name>
</gene>
<dbReference type="Pfam" id="PF07730">
    <property type="entry name" value="HisKA_3"/>
    <property type="match status" value="1"/>
</dbReference>
<name>A0A3B0T2G3_9ZZZZ</name>
<evidence type="ECO:0000259" key="9">
    <source>
        <dbReference type="PROSITE" id="PS50109"/>
    </source>
</evidence>
<dbReference type="GO" id="GO:0005524">
    <property type="term" value="F:ATP binding"/>
    <property type="evidence" value="ECO:0007669"/>
    <property type="project" value="UniProtKB-KW"/>
</dbReference>
<dbReference type="EC" id="2.7.13.3" evidence="2"/>
<dbReference type="CDD" id="cd06225">
    <property type="entry name" value="HAMP"/>
    <property type="match status" value="1"/>
</dbReference>
<sequence length="467" mass="49906">MADPLPERVKAFAGRFSVRTKIIGIVLALTTILGLGVTWQARSAMSGLATSELVSRGQAIALEVAEQVVTPMAANDIPAVTSILDALLTSHPDTVFVVVARADGVIVGIATDTNEYPPGTIGSNLTDVPAAVDGLHVFSATVKNTGGAVRVGVSDTRVGNTVNAVTLQLLLTTLFVGAIGIVAATLLTWLLTRPIVDLVKTTTKVSEGDLTARATVAAEDEIGALAESFNGMVDEIEISRATIAETEQMRTRLLERLIAAQEDERKRIARELHDGIGQSLTSIMLAAGLLDRSESVDERNEYTARIREASADTLKQVRRLGRELRPSVLDDLGLSAALDRYVAEFRLRCPEITAEIHYHLPARLEPLIETTLYRVVQEAMTNVARHSGARTVSVLIGLRSGLVRAIIEDDGAGFDPEVKRASGESVGIHGMVERIELLGGRLDIESSEHGTTIYAEVPMPETANGTA</sequence>
<keyword evidence="8" id="KW-0472">Membrane</keyword>
<proteinExistence type="predicted"/>
<dbReference type="Gene3D" id="3.30.565.10">
    <property type="entry name" value="Histidine kinase-like ATPase, C-terminal domain"/>
    <property type="match status" value="1"/>
</dbReference>
<feature type="transmembrane region" description="Helical" evidence="8">
    <location>
        <begin position="169"/>
        <end position="191"/>
    </location>
</feature>
<keyword evidence="7" id="KW-0067">ATP-binding</keyword>
<keyword evidence="3" id="KW-0597">Phosphoprotein</keyword>
<feature type="domain" description="Histidine kinase" evidence="9">
    <location>
        <begin position="271"/>
        <end position="461"/>
    </location>
</feature>
<dbReference type="InterPro" id="IPR036890">
    <property type="entry name" value="HATPase_C_sf"/>
</dbReference>
<dbReference type="PROSITE" id="PS50109">
    <property type="entry name" value="HIS_KIN"/>
    <property type="match status" value="1"/>
</dbReference>
<dbReference type="Pfam" id="PF00672">
    <property type="entry name" value="HAMP"/>
    <property type="match status" value="1"/>
</dbReference>
<protein>
    <recommendedName>
        <fullName evidence="2">histidine kinase</fullName>
        <ecNumber evidence="2">2.7.13.3</ecNumber>
    </recommendedName>
</protein>
<dbReference type="SMART" id="SM00304">
    <property type="entry name" value="HAMP"/>
    <property type="match status" value="1"/>
</dbReference>
<feature type="domain" description="HAMP" evidence="10">
    <location>
        <begin position="189"/>
        <end position="241"/>
    </location>
</feature>
<dbReference type="EMBL" id="UOEK01000477">
    <property type="protein sequence ID" value="VAW08632.1"/>
    <property type="molecule type" value="Genomic_DNA"/>
</dbReference>
<keyword evidence="8" id="KW-1133">Transmembrane helix</keyword>
<reference evidence="11" key="1">
    <citation type="submission" date="2018-06" db="EMBL/GenBank/DDBJ databases">
        <authorList>
            <person name="Zhirakovskaya E."/>
        </authorList>
    </citation>
    <scope>NUCLEOTIDE SEQUENCE</scope>
</reference>
<dbReference type="Gene3D" id="6.10.340.10">
    <property type="match status" value="1"/>
</dbReference>
<evidence type="ECO:0000256" key="8">
    <source>
        <dbReference type="SAM" id="Phobius"/>
    </source>
</evidence>
<keyword evidence="8" id="KW-0812">Transmembrane</keyword>
<dbReference type="InterPro" id="IPR050482">
    <property type="entry name" value="Sensor_HK_TwoCompSys"/>
</dbReference>
<comment type="catalytic activity">
    <reaction evidence="1">
        <text>ATP + protein L-histidine = ADP + protein N-phospho-L-histidine.</text>
        <dbReference type="EC" id="2.7.13.3"/>
    </reaction>
</comment>
<evidence type="ECO:0000256" key="5">
    <source>
        <dbReference type="ARBA" id="ARBA00022741"/>
    </source>
</evidence>
<dbReference type="GO" id="GO:0016020">
    <property type="term" value="C:membrane"/>
    <property type="evidence" value="ECO:0007669"/>
    <property type="project" value="InterPro"/>
</dbReference>
<evidence type="ECO:0000256" key="6">
    <source>
        <dbReference type="ARBA" id="ARBA00022777"/>
    </source>
</evidence>
<evidence type="ECO:0000256" key="4">
    <source>
        <dbReference type="ARBA" id="ARBA00022679"/>
    </source>
</evidence>
<dbReference type="PROSITE" id="PS50885">
    <property type="entry name" value="HAMP"/>
    <property type="match status" value="1"/>
</dbReference>
<evidence type="ECO:0000259" key="10">
    <source>
        <dbReference type="PROSITE" id="PS50885"/>
    </source>
</evidence>
<evidence type="ECO:0000256" key="7">
    <source>
        <dbReference type="ARBA" id="ARBA00022840"/>
    </source>
</evidence>
<dbReference type="GO" id="GO:0046983">
    <property type="term" value="F:protein dimerization activity"/>
    <property type="evidence" value="ECO:0007669"/>
    <property type="project" value="InterPro"/>
</dbReference>
<dbReference type="PANTHER" id="PTHR24421:SF10">
    <property type="entry name" value="NITRATE_NITRITE SENSOR PROTEIN NARQ"/>
    <property type="match status" value="1"/>
</dbReference>
<dbReference type="InterPro" id="IPR005467">
    <property type="entry name" value="His_kinase_dom"/>
</dbReference>
<dbReference type="GO" id="GO:0000155">
    <property type="term" value="F:phosphorelay sensor kinase activity"/>
    <property type="evidence" value="ECO:0007669"/>
    <property type="project" value="InterPro"/>
</dbReference>
<dbReference type="PANTHER" id="PTHR24421">
    <property type="entry name" value="NITRATE/NITRITE SENSOR PROTEIN NARX-RELATED"/>
    <property type="match status" value="1"/>
</dbReference>
<dbReference type="SUPFAM" id="SSF55874">
    <property type="entry name" value="ATPase domain of HSP90 chaperone/DNA topoisomerase II/histidine kinase"/>
    <property type="match status" value="1"/>
</dbReference>